<dbReference type="PROSITE" id="PS51273">
    <property type="entry name" value="GATASE_TYPE_1"/>
    <property type="match status" value="1"/>
</dbReference>
<feature type="domain" description="Glutamine amidotransferase" evidence="1">
    <location>
        <begin position="19"/>
        <end position="176"/>
    </location>
</feature>
<dbReference type="InterPro" id="IPR029062">
    <property type="entry name" value="Class_I_gatase-like"/>
</dbReference>
<dbReference type="InterPro" id="IPR017926">
    <property type="entry name" value="GATASE"/>
</dbReference>
<dbReference type="PANTHER" id="PTHR42695:SF5">
    <property type="entry name" value="GLUTAMINE AMIDOTRANSFERASE YLR126C-RELATED"/>
    <property type="match status" value="1"/>
</dbReference>
<dbReference type="PANTHER" id="PTHR42695">
    <property type="entry name" value="GLUTAMINE AMIDOTRANSFERASE YLR126C-RELATED"/>
    <property type="match status" value="1"/>
</dbReference>
<dbReference type="RefSeq" id="WP_283400986.1">
    <property type="nucleotide sequence ID" value="NZ_FXUB01000005.1"/>
</dbReference>
<proteinExistence type="predicted"/>
<dbReference type="EMBL" id="FXUB01000005">
    <property type="protein sequence ID" value="SMP17569.1"/>
    <property type="molecule type" value="Genomic_DNA"/>
</dbReference>
<accession>A0ABY1NT72</accession>
<keyword evidence="3" id="KW-1185">Reference proteome</keyword>
<dbReference type="Gene3D" id="3.40.50.880">
    <property type="match status" value="1"/>
</dbReference>
<evidence type="ECO:0000313" key="2">
    <source>
        <dbReference type="EMBL" id="SMP17569.1"/>
    </source>
</evidence>
<dbReference type="SUPFAM" id="SSF52317">
    <property type="entry name" value="Class I glutamine amidotransferase-like"/>
    <property type="match status" value="1"/>
</dbReference>
<gene>
    <name evidence="2" type="ORF">SAMN06265339_1540</name>
</gene>
<dbReference type="Proteomes" id="UP001157911">
    <property type="component" value="Unassembled WGS sequence"/>
</dbReference>
<dbReference type="Pfam" id="PF00117">
    <property type="entry name" value="GATase"/>
    <property type="match status" value="1"/>
</dbReference>
<dbReference type="CDD" id="cd01741">
    <property type="entry name" value="GATase1_1"/>
    <property type="match status" value="1"/>
</dbReference>
<comment type="caution">
    <text evidence="2">The sequence shown here is derived from an EMBL/GenBank/DDBJ whole genome shotgun (WGS) entry which is preliminary data.</text>
</comment>
<evidence type="ECO:0000313" key="3">
    <source>
        <dbReference type="Proteomes" id="UP001157911"/>
    </source>
</evidence>
<sequence>MKAIAVKNIEIEGLGTFKEALERRGVKTEETEASKGLEISPDEFDILIILGGPMGVYEEDKYPFLKQEKELIKQFHEKGKKILGVCLGAQLIANTFGAKVYKGKWGKEIGWYPVFPQDHLEIIYKDEIEVFHWHGDTFDLPEGATRLASSVKYNNQAFRIGNQVIGLQFHLEVTKEDIKNWIEVYKKELQEEGIPEENILATDEKWRRLKIYSDVFIDYFLKL</sequence>
<protein>
    <submittedName>
        <fullName evidence="2">GMP synthase-Glutamine amidotransferase</fullName>
    </submittedName>
</protein>
<evidence type="ECO:0000259" key="1">
    <source>
        <dbReference type="Pfam" id="PF00117"/>
    </source>
</evidence>
<name>A0ABY1NT72_9BACT</name>
<reference evidence="2 3" key="1">
    <citation type="submission" date="2017-05" db="EMBL/GenBank/DDBJ databases">
        <authorList>
            <person name="Varghese N."/>
            <person name="Submissions S."/>
        </authorList>
    </citation>
    <scope>NUCLEOTIDE SEQUENCE [LARGE SCALE GENOMIC DNA]</scope>
    <source>
        <strain evidence="2 3">DSM 15522</strain>
    </source>
</reference>
<dbReference type="InterPro" id="IPR044992">
    <property type="entry name" value="ChyE-like"/>
</dbReference>
<organism evidence="2 3">
    <name type="scientific">Desulfurobacterium pacificum</name>
    <dbReference type="NCBI Taxonomy" id="240166"/>
    <lineage>
        <taxon>Bacteria</taxon>
        <taxon>Pseudomonadati</taxon>
        <taxon>Aquificota</taxon>
        <taxon>Aquificia</taxon>
        <taxon>Desulfurobacteriales</taxon>
        <taxon>Desulfurobacteriaceae</taxon>
        <taxon>Desulfurobacterium</taxon>
    </lineage>
</organism>